<dbReference type="RefSeq" id="WP_167083588.1">
    <property type="nucleotide sequence ID" value="NZ_BAAADC010000001.1"/>
</dbReference>
<name>A0A846N200_9PROT</name>
<comment type="caution">
    <text evidence="2">The sequence shown here is derived from an EMBL/GenBank/DDBJ whole genome shotgun (WGS) entry which is preliminary data.</text>
</comment>
<evidence type="ECO:0000259" key="1">
    <source>
        <dbReference type="Pfam" id="PF09347"/>
    </source>
</evidence>
<dbReference type="PANTHER" id="PTHR31527:SF0">
    <property type="entry name" value="RE64534P"/>
    <property type="match status" value="1"/>
</dbReference>
<reference evidence="2 3" key="1">
    <citation type="submission" date="2020-03" db="EMBL/GenBank/DDBJ databases">
        <title>Genomic Encyclopedia of Type Strains, Phase IV (KMG-IV): sequencing the most valuable type-strain genomes for metagenomic binning, comparative biology and taxonomic classification.</title>
        <authorList>
            <person name="Goeker M."/>
        </authorList>
    </citation>
    <scope>NUCLEOTIDE SEQUENCE [LARGE SCALE GENOMIC DNA]</scope>
    <source>
        <strain evidence="2 3">DSM 19867</strain>
    </source>
</reference>
<feature type="domain" description="DUF1989" evidence="1">
    <location>
        <begin position="50"/>
        <end position="215"/>
    </location>
</feature>
<evidence type="ECO:0000313" key="3">
    <source>
        <dbReference type="Proteomes" id="UP000570514"/>
    </source>
</evidence>
<proteinExistence type="predicted"/>
<sequence>MGQNEPTPEEYRARYFALKAQAQLANASRPAAKRLENPTVLPPELIGVEEIIPPGWYWTGRIARGQSLRLINAEASAGVAALFWNAHDTSERLNPGDTVKVQWTARISRGHLLLSDMGRAIASITEDTCGYADLIANGTTRKALERKYGADVYRRNSHDNFILAAAKHGLSERDVGPCISFFAPVVTDEAGNFFWNADALKPGAYVDLRAEMDLIVALSNCPHLLSGGVEAKPVRLQIWNSPPAQLDDFNRTATEETVRAFENTDAYLAGY</sequence>
<dbReference type="Pfam" id="PF09347">
    <property type="entry name" value="DUF1989"/>
    <property type="match status" value="1"/>
</dbReference>
<evidence type="ECO:0000313" key="2">
    <source>
        <dbReference type="EMBL" id="NIK89505.1"/>
    </source>
</evidence>
<dbReference type="EMBL" id="JAASRM010000001">
    <property type="protein sequence ID" value="NIK89505.1"/>
    <property type="molecule type" value="Genomic_DNA"/>
</dbReference>
<gene>
    <name evidence="2" type="ORF">FHS83_002823</name>
</gene>
<dbReference type="InterPro" id="IPR017792">
    <property type="entry name" value="UAAP1"/>
</dbReference>
<protein>
    <recommendedName>
        <fullName evidence="1">DUF1989 domain-containing protein</fullName>
    </recommendedName>
</protein>
<keyword evidence="3" id="KW-1185">Reference proteome</keyword>
<dbReference type="InterPro" id="IPR018959">
    <property type="entry name" value="DUF1989"/>
</dbReference>
<dbReference type="AlphaFoldDB" id="A0A846N200"/>
<organism evidence="2 3">
    <name type="scientific">Rhizomicrobium palustre</name>
    <dbReference type="NCBI Taxonomy" id="189966"/>
    <lineage>
        <taxon>Bacteria</taxon>
        <taxon>Pseudomonadati</taxon>
        <taxon>Pseudomonadota</taxon>
        <taxon>Alphaproteobacteria</taxon>
        <taxon>Micropepsales</taxon>
        <taxon>Micropepsaceae</taxon>
        <taxon>Rhizomicrobium</taxon>
    </lineage>
</organism>
<dbReference type="NCBIfam" id="TIGR03425">
    <property type="entry name" value="urea_degr_2"/>
    <property type="match status" value="1"/>
</dbReference>
<dbReference type="PANTHER" id="PTHR31527">
    <property type="entry name" value="RE64534P"/>
    <property type="match status" value="1"/>
</dbReference>
<accession>A0A846N200</accession>
<dbReference type="Proteomes" id="UP000570514">
    <property type="component" value="Unassembled WGS sequence"/>
</dbReference>